<accession>A0A1M5M941</accession>
<dbReference type="AlphaFoldDB" id="A0A1M5M941"/>
<reference evidence="2" key="1">
    <citation type="submission" date="2016-11" db="EMBL/GenBank/DDBJ databases">
        <authorList>
            <person name="Varghese N."/>
            <person name="Submissions S."/>
        </authorList>
    </citation>
    <scope>NUCLEOTIDE SEQUENCE [LARGE SCALE GENOMIC DNA]</scope>
    <source>
        <strain evidence="2">DSM 2635</strain>
    </source>
</reference>
<name>A0A1M5M941_9FIRM</name>
<organism evidence="1 2">
    <name type="scientific">Asaccharospora irregularis DSM 2635</name>
    <dbReference type="NCBI Taxonomy" id="1121321"/>
    <lineage>
        <taxon>Bacteria</taxon>
        <taxon>Bacillati</taxon>
        <taxon>Bacillota</taxon>
        <taxon>Clostridia</taxon>
        <taxon>Peptostreptococcales</taxon>
        <taxon>Peptostreptococcaceae</taxon>
        <taxon>Asaccharospora</taxon>
    </lineage>
</organism>
<dbReference type="Proteomes" id="UP000243255">
    <property type="component" value="Unassembled WGS sequence"/>
</dbReference>
<dbReference type="Pfam" id="PF02596">
    <property type="entry name" value="DUF169"/>
    <property type="match status" value="1"/>
</dbReference>
<sequence>MGKELREELMLKLKSALELDRNMVGVRFIYSKDDFESCQVQPILHHLPYCMMVKSASKGNNIKAKPENIGCFAAARVLGMTEVSETYKSGEDYMGFGMFHDRNASKKVCDNISICPEKPYGIELGPVEKMEKDPHVVILVTVPYNVMRLVHGYNYYNGTYSNYKMGGLQAICAEATVYPFISGEINTTMMCAGTRYLNQWERSEMAVSISYDKLENTIDGLLRTINPLERDGDKRRIETKFKEAGLPDLELNYGQNYDTNYYELGKNKKR</sequence>
<evidence type="ECO:0000313" key="2">
    <source>
        <dbReference type="Proteomes" id="UP000243255"/>
    </source>
</evidence>
<dbReference type="PANTHER" id="PTHR37954:SF3">
    <property type="entry name" value="DUF169 DOMAIN-CONTAINING PROTEIN"/>
    <property type="match status" value="1"/>
</dbReference>
<proteinExistence type="predicted"/>
<dbReference type="STRING" id="1121321.SAMN04488530_10678"/>
<dbReference type="OrthoDB" id="378658at2"/>
<dbReference type="RefSeq" id="WP_073124668.1">
    <property type="nucleotide sequence ID" value="NZ_BAABCH010000022.1"/>
</dbReference>
<keyword evidence="2" id="KW-1185">Reference proteome</keyword>
<gene>
    <name evidence="1" type="ORF">SAMN04488530_10678</name>
</gene>
<protein>
    <submittedName>
        <fullName evidence="1">Uncharacterized conserved protein, DUF169 family</fullName>
    </submittedName>
</protein>
<dbReference type="InterPro" id="IPR003748">
    <property type="entry name" value="DUF169"/>
</dbReference>
<dbReference type="PANTHER" id="PTHR37954">
    <property type="entry name" value="BLL4979 PROTEIN"/>
    <property type="match status" value="1"/>
</dbReference>
<dbReference type="EMBL" id="FQWX01000006">
    <property type="protein sequence ID" value="SHG73751.1"/>
    <property type="molecule type" value="Genomic_DNA"/>
</dbReference>
<evidence type="ECO:0000313" key="1">
    <source>
        <dbReference type="EMBL" id="SHG73751.1"/>
    </source>
</evidence>